<gene>
    <name evidence="2" type="ORF">Celaphus_00017390</name>
</gene>
<dbReference type="EMBL" id="MKHE01000006">
    <property type="protein sequence ID" value="OWK13751.1"/>
    <property type="molecule type" value="Genomic_DNA"/>
</dbReference>
<organism evidence="2 3">
    <name type="scientific">Cervus elaphus hippelaphus</name>
    <name type="common">European red deer</name>
    <dbReference type="NCBI Taxonomy" id="46360"/>
    <lineage>
        <taxon>Eukaryota</taxon>
        <taxon>Metazoa</taxon>
        <taxon>Chordata</taxon>
        <taxon>Craniata</taxon>
        <taxon>Vertebrata</taxon>
        <taxon>Euteleostomi</taxon>
        <taxon>Mammalia</taxon>
        <taxon>Eutheria</taxon>
        <taxon>Laurasiatheria</taxon>
        <taxon>Artiodactyla</taxon>
        <taxon>Ruminantia</taxon>
        <taxon>Pecora</taxon>
        <taxon>Cervidae</taxon>
        <taxon>Cervinae</taxon>
        <taxon>Cervus</taxon>
    </lineage>
</organism>
<sequence>MIQGGPNQREGYAHMLPGTPERAQGCGCHTNLDILEKQAGQLKNSHHSAFHQNFKSLPLILSPLSGPNSDDALVPEIAQMHKSDRKVQQNVLSSSSEERVLHVYQNTCLPQCWFLDQHLESNMLVYRKAVLHRMTFEVTSKWNKPITNFQQDPVDGYEMGAAAPGPDRAHRTEPEKLTKD</sequence>
<protein>
    <submittedName>
        <fullName evidence="2">Uncharacterized protein</fullName>
    </submittedName>
</protein>
<dbReference type="Proteomes" id="UP000242450">
    <property type="component" value="Chromosome 6"/>
</dbReference>
<evidence type="ECO:0000313" key="3">
    <source>
        <dbReference type="Proteomes" id="UP000242450"/>
    </source>
</evidence>
<feature type="region of interest" description="Disordered" evidence="1">
    <location>
        <begin position="153"/>
        <end position="180"/>
    </location>
</feature>
<accession>A0A212D678</accession>
<reference evidence="2 3" key="1">
    <citation type="journal article" date="2018" name="Mol. Genet. Genomics">
        <title>The red deer Cervus elaphus genome CerEla1.0: sequencing, annotating, genes, and chromosomes.</title>
        <authorList>
            <person name="Bana N.A."/>
            <person name="Nyiri A."/>
            <person name="Nagy J."/>
            <person name="Frank K."/>
            <person name="Nagy T."/>
            <person name="Steger V."/>
            <person name="Schiller M."/>
            <person name="Lakatos P."/>
            <person name="Sugar L."/>
            <person name="Horn P."/>
            <person name="Barta E."/>
            <person name="Orosz L."/>
        </authorList>
    </citation>
    <scope>NUCLEOTIDE SEQUENCE [LARGE SCALE GENOMIC DNA]</scope>
    <source>
        <strain evidence="2">Hungarian</strain>
    </source>
</reference>
<evidence type="ECO:0000256" key="1">
    <source>
        <dbReference type="SAM" id="MobiDB-lite"/>
    </source>
</evidence>
<feature type="compositionally biased region" description="Basic and acidic residues" evidence="1">
    <location>
        <begin position="167"/>
        <end position="180"/>
    </location>
</feature>
<name>A0A212D678_CEREH</name>
<keyword evidence="3" id="KW-1185">Reference proteome</keyword>
<proteinExistence type="predicted"/>
<evidence type="ECO:0000313" key="2">
    <source>
        <dbReference type="EMBL" id="OWK13751.1"/>
    </source>
</evidence>
<dbReference type="AlphaFoldDB" id="A0A212D678"/>
<comment type="caution">
    <text evidence="2">The sequence shown here is derived from an EMBL/GenBank/DDBJ whole genome shotgun (WGS) entry which is preliminary data.</text>
</comment>